<dbReference type="Pfam" id="PF16548">
    <property type="entry name" value="FlgT_N"/>
    <property type="match status" value="1"/>
</dbReference>
<keyword evidence="1" id="KW-0732">Signal</keyword>
<dbReference type="Pfam" id="PF16539">
    <property type="entry name" value="FlgT_M"/>
    <property type="match status" value="1"/>
</dbReference>
<dbReference type="RefSeq" id="WP_136553930.1">
    <property type="nucleotide sequence ID" value="NZ_STGJ01000011.1"/>
</dbReference>
<dbReference type="InterPro" id="IPR038180">
    <property type="entry name" value="FlgT_N_sf"/>
</dbReference>
<evidence type="ECO:0000259" key="2">
    <source>
        <dbReference type="Pfam" id="PF16539"/>
    </source>
</evidence>
<dbReference type="AlphaFoldDB" id="A0A4T0US01"/>
<protein>
    <submittedName>
        <fullName evidence="4">Uncharacterized protein</fullName>
    </submittedName>
</protein>
<evidence type="ECO:0000256" key="1">
    <source>
        <dbReference type="SAM" id="SignalP"/>
    </source>
</evidence>
<dbReference type="OrthoDB" id="8778507at2"/>
<dbReference type="Gene3D" id="3.40.50.10610">
    <property type="entry name" value="ABC-type transport auxiliary lipoprotein component"/>
    <property type="match status" value="1"/>
</dbReference>
<feature type="domain" description="Flagellar assembly protein T middle" evidence="2">
    <location>
        <begin position="154"/>
        <end position="298"/>
    </location>
</feature>
<dbReference type="InterPro" id="IPR032370">
    <property type="entry name" value="FlgT_N"/>
</dbReference>
<proteinExistence type="predicted"/>
<gene>
    <name evidence="4" type="ORF">E5K04_10865</name>
</gene>
<comment type="caution">
    <text evidence="4">The sequence shown here is derived from an EMBL/GenBank/DDBJ whole genome shotgun (WGS) entry which is preliminary data.</text>
</comment>
<reference evidence="4 5" key="1">
    <citation type="submission" date="2019-04" db="EMBL/GenBank/DDBJ databases">
        <title>Crenobacter sp. nov.</title>
        <authorList>
            <person name="Shi S."/>
        </authorList>
    </citation>
    <scope>NUCLEOTIDE SEQUENCE [LARGE SCALE GENOMIC DNA]</scope>
    <source>
        <strain evidence="4 5">GY 70310</strain>
    </source>
</reference>
<keyword evidence="5" id="KW-1185">Reference proteome</keyword>
<organism evidence="4 5">
    <name type="scientific">Crenobacter intestini</name>
    <dbReference type="NCBI Taxonomy" id="2563443"/>
    <lineage>
        <taxon>Bacteria</taxon>
        <taxon>Pseudomonadati</taxon>
        <taxon>Pseudomonadota</taxon>
        <taxon>Betaproteobacteria</taxon>
        <taxon>Neisseriales</taxon>
        <taxon>Neisseriaceae</taxon>
        <taxon>Crenobacter</taxon>
    </lineage>
</organism>
<dbReference type="Gene3D" id="3.30.1660.40">
    <property type="entry name" value="FlgT, N-terminal domain"/>
    <property type="match status" value="1"/>
</dbReference>
<evidence type="ECO:0000259" key="3">
    <source>
        <dbReference type="Pfam" id="PF16548"/>
    </source>
</evidence>
<dbReference type="InterPro" id="IPR032386">
    <property type="entry name" value="FlgT_M"/>
</dbReference>
<feature type="signal peptide" evidence="1">
    <location>
        <begin position="1"/>
        <end position="18"/>
    </location>
</feature>
<feature type="domain" description="Flagellar assembly protein T N-terminal" evidence="3">
    <location>
        <begin position="21"/>
        <end position="101"/>
    </location>
</feature>
<sequence length="423" mass="44047">MRRLTCLLACVLATAAHGARYEAEGIASLGAGRSAARELALDDARRQIAVQQGGRYAGQSESASGVLAESSMLSAPPVQGTVRVVGEREADGLLYLRVVVDDEPASVAPAAVPAAAPASVAPACAGTALPEGRFLRRRALATFFPLDVPRDAAGLGEISTWLPAELARRLSMRDVASVEDGSRYTLFAGQTASPLAGRAAARGFAERSGAQFVLAGRIVDTAVVRQAPRFSLFGAPGTTAGAADYTGPFAGLVGGSLKVAPTARRFALDVWLYDGLTGALLMDERFEGEARGDVAPSSARAFTPWQLDNSDYGRMVSAVLDRAVGRVALNIGCLPFTARVARAEGGQVVVDAGAVDGLKAGDRLMVYRPQPASEVRDAAGRDIGMSEVLVGDLMLSQVQPRLAIGVMRGGAAQTGDLLRFPRR</sequence>
<evidence type="ECO:0000313" key="4">
    <source>
        <dbReference type="EMBL" id="TIC81411.1"/>
    </source>
</evidence>
<name>A0A4T0US01_9NEIS</name>
<evidence type="ECO:0000313" key="5">
    <source>
        <dbReference type="Proteomes" id="UP000308891"/>
    </source>
</evidence>
<dbReference type="Proteomes" id="UP000308891">
    <property type="component" value="Unassembled WGS sequence"/>
</dbReference>
<dbReference type="EMBL" id="STGJ01000011">
    <property type="protein sequence ID" value="TIC81411.1"/>
    <property type="molecule type" value="Genomic_DNA"/>
</dbReference>
<accession>A0A4T0US01</accession>
<feature type="chain" id="PRO_5020869645" evidence="1">
    <location>
        <begin position="19"/>
        <end position="423"/>
    </location>
</feature>